<dbReference type="GO" id="GO:0030288">
    <property type="term" value="C:outer membrane-bounded periplasmic space"/>
    <property type="evidence" value="ECO:0007669"/>
    <property type="project" value="UniProtKB-ARBA"/>
</dbReference>
<comment type="similarity">
    <text evidence="2">Belongs to the bacterial solute-binding protein 5 family.</text>
</comment>
<keyword evidence="5" id="KW-0653">Protein transport</keyword>
<dbReference type="InterPro" id="IPR000914">
    <property type="entry name" value="SBP_5_dom"/>
</dbReference>
<keyword evidence="11" id="KW-1185">Reference proteome</keyword>
<dbReference type="Pfam" id="PF00496">
    <property type="entry name" value="SBP_bac_5"/>
    <property type="match status" value="1"/>
</dbReference>
<organism evidence="10 11">
    <name type="scientific">Bacillus oleivorans</name>
    <dbReference type="NCBI Taxonomy" id="1448271"/>
    <lineage>
        <taxon>Bacteria</taxon>
        <taxon>Bacillati</taxon>
        <taxon>Bacillota</taxon>
        <taxon>Bacilli</taxon>
        <taxon>Bacillales</taxon>
        <taxon>Bacillaceae</taxon>
        <taxon>Bacillus</taxon>
    </lineage>
</organism>
<dbReference type="PIRSF" id="PIRSF002741">
    <property type="entry name" value="MppA"/>
    <property type="match status" value="1"/>
</dbReference>
<dbReference type="Gene3D" id="3.10.105.10">
    <property type="entry name" value="Dipeptide-binding Protein, Domain 3"/>
    <property type="match status" value="1"/>
</dbReference>
<evidence type="ECO:0000256" key="7">
    <source>
        <dbReference type="ARBA" id="ARBA00023288"/>
    </source>
</evidence>
<protein>
    <submittedName>
        <fullName evidence="10">Oligopeptide transport system substrate-binding protein</fullName>
    </submittedName>
</protein>
<dbReference type="PANTHER" id="PTHR30290">
    <property type="entry name" value="PERIPLASMIC BINDING COMPONENT OF ABC TRANSPORTER"/>
    <property type="match status" value="1"/>
</dbReference>
<dbReference type="InterPro" id="IPR039424">
    <property type="entry name" value="SBP_5"/>
</dbReference>
<dbReference type="SUPFAM" id="SSF53850">
    <property type="entry name" value="Periplasmic binding protein-like II"/>
    <property type="match status" value="1"/>
</dbReference>
<feature type="signal peptide" evidence="8">
    <location>
        <begin position="1"/>
        <end position="21"/>
    </location>
</feature>
<dbReference type="CDD" id="cd08504">
    <property type="entry name" value="PBP2_OppA"/>
    <property type="match status" value="1"/>
</dbReference>
<dbReference type="InterPro" id="IPR023765">
    <property type="entry name" value="SBP_5_CS"/>
</dbReference>
<dbReference type="GO" id="GO:0043190">
    <property type="term" value="C:ATP-binding cassette (ABC) transporter complex"/>
    <property type="evidence" value="ECO:0007669"/>
    <property type="project" value="InterPro"/>
</dbReference>
<feature type="chain" id="PRO_5038380168" evidence="8">
    <location>
        <begin position="22"/>
        <end position="554"/>
    </location>
</feature>
<dbReference type="GO" id="GO:1904680">
    <property type="term" value="F:peptide transmembrane transporter activity"/>
    <property type="evidence" value="ECO:0007669"/>
    <property type="project" value="TreeGrafter"/>
</dbReference>
<evidence type="ECO:0000313" key="11">
    <source>
        <dbReference type="Proteomes" id="UP000219546"/>
    </source>
</evidence>
<dbReference type="PROSITE" id="PS51257">
    <property type="entry name" value="PROKAR_LIPOPROTEIN"/>
    <property type="match status" value="1"/>
</dbReference>
<dbReference type="FunFam" id="3.10.105.10:FF:000001">
    <property type="entry name" value="Oligopeptide ABC transporter, oligopeptide-binding protein"/>
    <property type="match status" value="1"/>
</dbReference>
<dbReference type="GO" id="GO:0015833">
    <property type="term" value="P:peptide transport"/>
    <property type="evidence" value="ECO:0007669"/>
    <property type="project" value="UniProtKB-KW"/>
</dbReference>
<sequence>MKKSKFYSFLAIALAASVFLAGCYGGGDQGANEGGGEGGEAEQVLRITESAEIPTMDSVLATDEVGFNVMNQVFEGLMRLNQENEPESAVAEDYEVNEEETVYTFTLREDAKWSNGDPVTANDFVFAWRKAVDPETGSEYGPYMMNGVIKNATQVSTGELPPEELGVQAQDDRTLVVTLERPVPYFISLMTFPTFYPQNEAFVKEQGNQFALNSDSLVYNGPFVLSNWNGTGQSWDFEKNDQYWDKDTVQLERINVTVAKDSQSRVNYYEAGDTDISGELSSDYVTKYKEDPNFVSYLEPTIFWIKMNQDREVLQNENIRRAIALAIDKDNLAEDILKNGSIGANFAVPQDFVTHPESGEDFREANGNMLEHNPEEAKKYWEQGLAELGVTELTLEILGGDTDNAKRMDEWLKNQLEKNLPGLTITLSEVPFSVRLQRDTNLDYDLQVAGWGPDYQDPMTFSDLWVTGGGNNNMAYSNPEYDRLINDAKTTLANQPVERFEALQEAERILLEEDAAIAPLYQEGKSLLIQDYVKGLVVHPFGPTYSYKWVTIEK</sequence>
<accession>A0A285D321</accession>
<dbReference type="EMBL" id="OAOP01000008">
    <property type="protein sequence ID" value="SNX74182.1"/>
    <property type="molecule type" value="Genomic_DNA"/>
</dbReference>
<dbReference type="FunFam" id="3.90.76.10:FF:000001">
    <property type="entry name" value="Oligopeptide ABC transporter substrate-binding protein"/>
    <property type="match status" value="1"/>
</dbReference>
<dbReference type="Proteomes" id="UP000219546">
    <property type="component" value="Unassembled WGS sequence"/>
</dbReference>
<evidence type="ECO:0000256" key="3">
    <source>
        <dbReference type="ARBA" id="ARBA00022448"/>
    </source>
</evidence>
<keyword evidence="5" id="KW-0571">Peptide transport</keyword>
<evidence type="ECO:0000256" key="1">
    <source>
        <dbReference type="ARBA" id="ARBA00004193"/>
    </source>
</evidence>
<evidence type="ECO:0000256" key="6">
    <source>
        <dbReference type="ARBA" id="ARBA00023139"/>
    </source>
</evidence>
<dbReference type="OrthoDB" id="9801912at2"/>
<evidence type="ECO:0000256" key="4">
    <source>
        <dbReference type="ARBA" id="ARBA00022729"/>
    </source>
</evidence>
<evidence type="ECO:0000256" key="2">
    <source>
        <dbReference type="ARBA" id="ARBA00005695"/>
    </source>
</evidence>
<reference evidence="10 11" key="1">
    <citation type="submission" date="2017-08" db="EMBL/GenBank/DDBJ databases">
        <authorList>
            <person name="de Groot N.N."/>
        </authorList>
    </citation>
    <scope>NUCLEOTIDE SEQUENCE [LARGE SCALE GENOMIC DNA]</scope>
    <source>
        <strain evidence="10 11">JC228</strain>
    </source>
</reference>
<evidence type="ECO:0000256" key="5">
    <source>
        <dbReference type="ARBA" id="ARBA00022856"/>
    </source>
</evidence>
<evidence type="ECO:0000256" key="8">
    <source>
        <dbReference type="SAM" id="SignalP"/>
    </source>
</evidence>
<comment type="subcellular location">
    <subcellularLocation>
        <location evidence="1">Cell membrane</location>
        <topology evidence="1">Lipid-anchor</topology>
    </subcellularLocation>
</comment>
<dbReference type="AlphaFoldDB" id="A0A285D321"/>
<name>A0A285D321_9BACI</name>
<dbReference type="PROSITE" id="PS01040">
    <property type="entry name" value="SBP_BACTERIAL_5"/>
    <property type="match status" value="1"/>
</dbReference>
<gene>
    <name evidence="10" type="ORF">SAMN05877753_108209</name>
</gene>
<dbReference type="PANTHER" id="PTHR30290:SF10">
    <property type="entry name" value="PERIPLASMIC OLIGOPEPTIDE-BINDING PROTEIN-RELATED"/>
    <property type="match status" value="1"/>
</dbReference>
<keyword evidence="6" id="KW-0564">Palmitate</keyword>
<keyword evidence="4 8" id="KW-0732">Signal</keyword>
<dbReference type="Gene3D" id="3.90.76.10">
    <property type="entry name" value="Dipeptide-binding Protein, Domain 1"/>
    <property type="match status" value="1"/>
</dbReference>
<evidence type="ECO:0000259" key="9">
    <source>
        <dbReference type="Pfam" id="PF00496"/>
    </source>
</evidence>
<keyword evidence="3" id="KW-0813">Transport</keyword>
<feature type="domain" description="Solute-binding protein family 5" evidence="9">
    <location>
        <begin position="85"/>
        <end position="473"/>
    </location>
</feature>
<evidence type="ECO:0000313" key="10">
    <source>
        <dbReference type="EMBL" id="SNX74182.1"/>
    </source>
</evidence>
<keyword evidence="7" id="KW-0449">Lipoprotein</keyword>
<dbReference type="Gene3D" id="3.40.190.10">
    <property type="entry name" value="Periplasmic binding protein-like II"/>
    <property type="match status" value="1"/>
</dbReference>
<proteinExistence type="inferred from homology"/>
<dbReference type="RefSeq" id="WP_097159835.1">
    <property type="nucleotide sequence ID" value="NZ_JBEPMQ010000008.1"/>
</dbReference>
<dbReference type="InterPro" id="IPR030678">
    <property type="entry name" value="Peptide/Ni-bd"/>
</dbReference>